<dbReference type="EMBL" id="JAAGNC010000075">
    <property type="protein sequence ID" value="NEC56692.1"/>
    <property type="molecule type" value="Genomic_DNA"/>
</dbReference>
<reference evidence="1 2" key="1">
    <citation type="submission" date="2020-01" db="EMBL/GenBank/DDBJ databases">
        <title>Insect and environment-associated Actinomycetes.</title>
        <authorList>
            <person name="Currrie C."/>
            <person name="Chevrette M."/>
            <person name="Carlson C."/>
            <person name="Stubbendieck R."/>
            <person name="Wendt-Pienkowski E."/>
        </authorList>
    </citation>
    <scope>NUCLEOTIDE SEQUENCE [LARGE SCALE GENOMIC DNA]</scope>
    <source>
        <strain evidence="1 2">SID8386</strain>
    </source>
</reference>
<evidence type="ECO:0000313" key="2">
    <source>
        <dbReference type="Proteomes" id="UP000470404"/>
    </source>
</evidence>
<gene>
    <name evidence="1" type="ORF">G3I59_14130</name>
</gene>
<dbReference type="Proteomes" id="UP000470404">
    <property type="component" value="Unassembled WGS sequence"/>
</dbReference>
<sequence length="111" mass="12228">MERVLADIAAEREAQHAVHGVQQHLPDGTGPRWAGLADSARRECDRAAAAGRLTWRHILFEEVAEALAESDPIRLRRELVQVAAVGAQWLQAIDNRGVPAAAEGNRRGRHR</sequence>
<keyword evidence="2" id="KW-1185">Reference proteome</keyword>
<protein>
    <recommendedName>
        <fullName evidence="3">DUF222 domain-containing protein</fullName>
    </recommendedName>
</protein>
<proteinExistence type="predicted"/>
<accession>A0ABX0BM41</accession>
<organism evidence="1 2">
    <name type="scientific">Amycolatopsis rubida</name>
    <dbReference type="NCBI Taxonomy" id="112413"/>
    <lineage>
        <taxon>Bacteria</taxon>
        <taxon>Bacillati</taxon>
        <taxon>Actinomycetota</taxon>
        <taxon>Actinomycetes</taxon>
        <taxon>Pseudonocardiales</taxon>
        <taxon>Pseudonocardiaceae</taxon>
        <taxon>Amycolatopsis</taxon>
    </lineage>
</organism>
<evidence type="ECO:0000313" key="1">
    <source>
        <dbReference type="EMBL" id="NEC56692.1"/>
    </source>
</evidence>
<name>A0ABX0BM41_9PSEU</name>
<comment type="caution">
    <text evidence="1">The sequence shown here is derived from an EMBL/GenBank/DDBJ whole genome shotgun (WGS) entry which is preliminary data.</text>
</comment>
<evidence type="ECO:0008006" key="3">
    <source>
        <dbReference type="Google" id="ProtNLM"/>
    </source>
</evidence>